<dbReference type="PROSITE" id="PS51257">
    <property type="entry name" value="PROKAR_LIPOPROTEIN"/>
    <property type="match status" value="1"/>
</dbReference>
<accession>A0A556N2K1</accession>
<dbReference type="Pfam" id="PF22599">
    <property type="entry name" value="SecDF_P1_head"/>
    <property type="match status" value="1"/>
</dbReference>
<gene>
    <name evidence="2" type="ORF">FO442_04280</name>
</gene>
<dbReference type="RefSeq" id="WP_144331918.1">
    <property type="nucleotide sequence ID" value="NZ_VLPL01000002.1"/>
</dbReference>
<comment type="caution">
    <text evidence="2">The sequence shown here is derived from an EMBL/GenBank/DDBJ whole genome shotgun (WGS) entry which is preliminary data.</text>
</comment>
<reference evidence="2 3" key="1">
    <citation type="submission" date="2019-07" db="EMBL/GenBank/DDBJ databases">
        <authorList>
            <person name="Huq M.A."/>
        </authorList>
    </citation>
    <scope>NUCLEOTIDE SEQUENCE [LARGE SCALE GENOMIC DNA]</scope>
    <source>
        <strain evidence="2 3">MAH-3</strain>
    </source>
</reference>
<feature type="domain" description="SecDF P1 head subdomain" evidence="1">
    <location>
        <begin position="148"/>
        <end position="245"/>
    </location>
</feature>
<sequence length="253" mass="28465">MKFLPLLILVILSSCGNEPAVPQKKVDAPVTLELFETYDIDDIREEWLEAFKWTAENDTERPHFSSEKEWAEQIAFKGLRSVLITGYSHAVALVKTKDIPAVDSMLAIPEVANLFPKDLQFMWSKYEKEDPLENFKGYLLYAVKLPKDKKAVVNSHDVSESVPADNAEHPTMDLNLIMTKKGSQKLEAFTRKNENRYIAVVIDGKVVSCPLVQETISGEMKLSQNFTMEQAGEVSDRINAGRLKATVSDTSKP</sequence>
<dbReference type="Gene3D" id="3.30.1360.200">
    <property type="match status" value="1"/>
</dbReference>
<protein>
    <recommendedName>
        <fullName evidence="1">SecDF P1 head subdomain domain-containing protein</fullName>
    </recommendedName>
</protein>
<dbReference type="AlphaFoldDB" id="A0A556N2K1"/>
<dbReference type="InterPro" id="IPR054384">
    <property type="entry name" value="SecDF_P1_head"/>
</dbReference>
<evidence type="ECO:0000313" key="3">
    <source>
        <dbReference type="Proteomes" id="UP000316008"/>
    </source>
</evidence>
<organism evidence="2 3">
    <name type="scientific">Fluviicola chungangensis</name>
    <dbReference type="NCBI Taxonomy" id="2597671"/>
    <lineage>
        <taxon>Bacteria</taxon>
        <taxon>Pseudomonadati</taxon>
        <taxon>Bacteroidota</taxon>
        <taxon>Flavobacteriia</taxon>
        <taxon>Flavobacteriales</taxon>
        <taxon>Crocinitomicaceae</taxon>
        <taxon>Fluviicola</taxon>
    </lineage>
</organism>
<name>A0A556N2K1_9FLAO</name>
<dbReference type="Proteomes" id="UP000316008">
    <property type="component" value="Unassembled WGS sequence"/>
</dbReference>
<proteinExistence type="predicted"/>
<keyword evidence="3" id="KW-1185">Reference proteome</keyword>
<evidence type="ECO:0000313" key="2">
    <source>
        <dbReference type="EMBL" id="TSJ46381.1"/>
    </source>
</evidence>
<evidence type="ECO:0000259" key="1">
    <source>
        <dbReference type="Pfam" id="PF22599"/>
    </source>
</evidence>
<dbReference type="EMBL" id="VLPL01000002">
    <property type="protein sequence ID" value="TSJ46381.1"/>
    <property type="molecule type" value="Genomic_DNA"/>
</dbReference>
<dbReference type="OrthoDB" id="1162158at2"/>